<dbReference type="PANTHER" id="PTHR34308:SF1">
    <property type="entry name" value="COBALAMIN BIOSYNTHESIS PROTEIN CBIB"/>
    <property type="match status" value="1"/>
</dbReference>
<dbReference type="GO" id="GO:0009236">
    <property type="term" value="P:cobalamin biosynthetic process"/>
    <property type="evidence" value="ECO:0007669"/>
    <property type="project" value="UniProtKB-UniRule"/>
</dbReference>
<comment type="function">
    <text evidence="9">Converts cobyric acid to cobinamide by the addition of aminopropanol on the F carboxylic group.</text>
</comment>
<comment type="caution">
    <text evidence="10">The sequence shown here is derived from an EMBL/GenBank/DDBJ whole genome shotgun (WGS) entry which is preliminary data.</text>
</comment>
<evidence type="ECO:0000256" key="3">
    <source>
        <dbReference type="ARBA" id="ARBA00006263"/>
    </source>
</evidence>
<comment type="similarity">
    <text evidence="3 9">Belongs to the CobD/CbiB family.</text>
</comment>
<evidence type="ECO:0000256" key="4">
    <source>
        <dbReference type="ARBA" id="ARBA00022475"/>
    </source>
</evidence>
<evidence type="ECO:0000256" key="6">
    <source>
        <dbReference type="ARBA" id="ARBA00022692"/>
    </source>
</evidence>
<dbReference type="Proteomes" id="UP000640485">
    <property type="component" value="Unassembled WGS sequence"/>
</dbReference>
<dbReference type="AlphaFoldDB" id="A0A934S9J8"/>
<evidence type="ECO:0000256" key="7">
    <source>
        <dbReference type="ARBA" id="ARBA00022989"/>
    </source>
</evidence>
<dbReference type="GO" id="GO:0005886">
    <property type="term" value="C:plasma membrane"/>
    <property type="evidence" value="ECO:0007669"/>
    <property type="project" value="UniProtKB-SubCell"/>
</dbReference>
<comment type="pathway">
    <text evidence="2 9">Cofactor biosynthesis; adenosylcobalamin biosynthesis.</text>
</comment>
<evidence type="ECO:0000256" key="1">
    <source>
        <dbReference type="ARBA" id="ARBA00004651"/>
    </source>
</evidence>
<organism evidence="10 11">
    <name type="scientific">Paracoccus caeni</name>
    <dbReference type="NCBI Taxonomy" id="657651"/>
    <lineage>
        <taxon>Bacteria</taxon>
        <taxon>Pseudomonadati</taxon>
        <taxon>Pseudomonadota</taxon>
        <taxon>Alphaproteobacteria</taxon>
        <taxon>Rhodobacterales</taxon>
        <taxon>Paracoccaceae</taxon>
        <taxon>Paracoccus</taxon>
    </lineage>
</organism>
<dbReference type="EMBL" id="JAEPRQ010000001">
    <property type="protein sequence ID" value="MBK4214880.1"/>
    <property type="molecule type" value="Genomic_DNA"/>
</dbReference>
<keyword evidence="7 9" id="KW-1133">Transmembrane helix</keyword>
<keyword evidence="8 9" id="KW-0472">Membrane</keyword>
<evidence type="ECO:0000256" key="8">
    <source>
        <dbReference type="ARBA" id="ARBA00023136"/>
    </source>
</evidence>
<dbReference type="HAMAP" id="MF_00024">
    <property type="entry name" value="CobD_CbiB"/>
    <property type="match status" value="1"/>
</dbReference>
<dbReference type="GO" id="GO:0015420">
    <property type="term" value="F:ABC-type vitamin B12 transporter activity"/>
    <property type="evidence" value="ECO:0007669"/>
    <property type="project" value="UniProtKB-UniRule"/>
</dbReference>
<proteinExistence type="inferred from homology"/>
<evidence type="ECO:0000313" key="10">
    <source>
        <dbReference type="EMBL" id="MBK4214880.1"/>
    </source>
</evidence>
<protein>
    <recommendedName>
        <fullName evidence="9">Cobalamin biosynthesis protein CobD</fullName>
    </recommendedName>
</protein>
<sequence>MMALTALIALLVDAAIGWPDRLYQRIGHPVTWLGHLITLLETRLNNGPNRFAKGVATSLIVIAAALIPALALQALLGPVLAGMLAWPLIAFRSLHDHVRAVAQPLLVGDLAAARRATAMIVGRDVRQADEAALSRASIESLAENSSDGVIAPLFWAAIAGLPGIAAYKAINTLDSMIGHRNARYESFGKFAARLDDVANWLPARLTGLLIACVSGRAQEAFQVMRADAGKHRSPNAGWPEAAMAGALHIRLSGPRLYGDKIAEEPWVNGSAPDPGPKDIERGLHIYRRTIILSAVLLLILSVAI</sequence>
<dbReference type="NCBIfam" id="TIGR00380">
    <property type="entry name" value="cobal_cbiB"/>
    <property type="match status" value="1"/>
</dbReference>
<keyword evidence="11" id="KW-1185">Reference proteome</keyword>
<gene>
    <name evidence="9 10" type="primary">cobD</name>
    <name evidence="10" type="ORF">JJJ17_02960</name>
</gene>
<dbReference type="PANTHER" id="PTHR34308">
    <property type="entry name" value="COBALAMIN BIOSYNTHESIS PROTEIN CBIB"/>
    <property type="match status" value="1"/>
</dbReference>
<evidence type="ECO:0000313" key="11">
    <source>
        <dbReference type="Proteomes" id="UP000640485"/>
    </source>
</evidence>
<reference evidence="10" key="1">
    <citation type="submission" date="2021-01" db="EMBL/GenBank/DDBJ databases">
        <title>Paracoccus amoyensis sp. nov., isolated from the surface seawater along the coast of Xiamen Island, China.</title>
        <authorList>
            <person name="Lyu L."/>
        </authorList>
    </citation>
    <scope>NUCLEOTIDE SEQUENCE</scope>
    <source>
        <strain evidence="10">MJ17</strain>
    </source>
</reference>
<keyword evidence="5 9" id="KW-0169">Cobalamin biosynthesis</keyword>
<dbReference type="GO" id="GO:0048472">
    <property type="term" value="F:threonine-phosphate decarboxylase activity"/>
    <property type="evidence" value="ECO:0007669"/>
    <property type="project" value="InterPro"/>
</dbReference>
<keyword evidence="6 9" id="KW-0812">Transmembrane</keyword>
<keyword evidence="4 9" id="KW-1003">Cell membrane</keyword>
<comment type="caution">
    <text evidence="9">Lacks conserved residue(s) required for the propagation of feature annotation.</text>
</comment>
<accession>A0A934S9J8</accession>
<evidence type="ECO:0000256" key="5">
    <source>
        <dbReference type="ARBA" id="ARBA00022573"/>
    </source>
</evidence>
<dbReference type="InterPro" id="IPR004485">
    <property type="entry name" value="Cobalamin_biosynth_CobD/CbiB"/>
</dbReference>
<evidence type="ECO:0000256" key="9">
    <source>
        <dbReference type="HAMAP-Rule" id="MF_00024"/>
    </source>
</evidence>
<name>A0A934S9J8_9RHOB</name>
<evidence type="ECO:0000256" key="2">
    <source>
        <dbReference type="ARBA" id="ARBA00004953"/>
    </source>
</evidence>
<dbReference type="RefSeq" id="WP_200683659.1">
    <property type="nucleotide sequence ID" value="NZ_JAEPRQ010000001.1"/>
</dbReference>
<comment type="subcellular location">
    <subcellularLocation>
        <location evidence="1 9">Cell membrane</location>
        <topology evidence="1 9">Multi-pass membrane protein</topology>
    </subcellularLocation>
</comment>
<dbReference type="Pfam" id="PF03186">
    <property type="entry name" value="CobD_Cbib"/>
    <property type="match status" value="1"/>
</dbReference>
<feature type="transmembrane region" description="Helical" evidence="9">
    <location>
        <begin position="59"/>
        <end position="89"/>
    </location>
</feature>